<dbReference type="PROSITE" id="PS51192">
    <property type="entry name" value="HELICASE_ATP_BIND_1"/>
    <property type="match status" value="1"/>
</dbReference>
<sequence length="1167" mass="131764">MQSIPPDEELPEVQKSRGKRKRLENETSMAVKGRTAAVIPADDTSNTEDTAPTDNPRTTKSKKRTAPKKAGSSLNRADSAASVVTCKMEWPERFRALEKTHRALNLVFTFCCTRKHLATTFDTIKSAVESHTKTSLTIEDVAAIISIRPEGVNFAYVDEIMLQTEVRGAERDVVFKKGRDFLSQAPAPDASVGGISGLDKLDHHPDDPVEGGREVLYFEFVDGDLKRQVRDKKTGEITKPNRKLRDETLKMPVYSQKQMTNLIERRNQKFGDAVSLFLNQCVVEGVDPELKLARATEAHIPLPTMPEPLDKKLGALPGSIPTERKSIPEIVQELKDSPWYTGQIVPDGHRVFQPQEPVYGDLNFLLSQDLVNALYNSKGITQFFAHQTEAINGLLEGQHVVVSTSTSSGKSLIYQLPVIHALEKDRNTRAMYIFPTKALAQDQKRSLRELMSYMPGMEEVLVETFDGDTPMNERNMIREEARIIFTNPDMLHITILPQEERWRTFLKNLKYVVVDELHYYNGQMGSHMAFIMRRLRRICAAVGNRHIKFISCSATVANPKQHFETIFGIENVRLVDFDGSPSGRKEFLCWNTPYKDPGDPASGRGDAMFECARLFCQLMLRGVRIIAFTRVREQCEKLVTAVQQELESLGRPECVNRVMGYRGGYTAQDRRRIESEMFEGKLLGIVATTALELGIDIGTLDCVLTWGFPYTIANLRQQSGRAGRRNKDSLSILVGDCFATDQHYMQNPDELFSKPNCELQVDLENMLVREGHIQCAAFEMPVRPVEDAEYFGKDLPRICEERLLKDALGFYHCHDRFRPIPSRFVAIRDTEDDYFAIIDITHGRNEVLEELEASRATFTIYDGAIFLHQGNKYLVRDFQPDKMMARVERVKVEWTTTQRDFTDIDPIETEAIRKISGSLSRAFYGTIKIQQNVYGFFKVDKKKRVLDAVHVDNPPVIRYGKGMWLDIPKKALQILADRRLHIAASIHAAEHAILSLMPNFVISLPGDVRTECKVALKEFAKKESQRKRPGRLTFYDAKGGAGGSGISTKAFEHIDHLLQQALKRIENCRCENGCRECVASDQCKQANEVMSKAGSQVILKALLNLEIDIEALPMGPEEYSPAGIETVVVAQTVPAKDRNSLELVEIKDEEFEDCGSVLLEEAEAWDG</sequence>
<evidence type="ECO:0000313" key="7">
    <source>
        <dbReference type="Proteomes" id="UP000008782"/>
    </source>
</evidence>
<dbReference type="RefSeq" id="XP_008091597.1">
    <property type="nucleotide sequence ID" value="XM_008093406.1"/>
</dbReference>
<organism evidence="7">
    <name type="scientific">Colletotrichum graminicola (strain M1.001 / M2 / FGSC 10212)</name>
    <name type="common">Maize anthracnose fungus</name>
    <name type="synonym">Glomerella graminicola</name>
    <dbReference type="NCBI Taxonomy" id="645133"/>
    <lineage>
        <taxon>Eukaryota</taxon>
        <taxon>Fungi</taxon>
        <taxon>Dikarya</taxon>
        <taxon>Ascomycota</taxon>
        <taxon>Pezizomycotina</taxon>
        <taxon>Sordariomycetes</taxon>
        <taxon>Hypocreomycetidae</taxon>
        <taxon>Glomerellales</taxon>
        <taxon>Glomerellaceae</taxon>
        <taxon>Colletotrichum</taxon>
        <taxon>Colletotrichum graminicola species complex</taxon>
    </lineage>
</organism>
<dbReference type="PROSITE" id="PS51194">
    <property type="entry name" value="HELICASE_CTER"/>
    <property type="match status" value="1"/>
</dbReference>
<dbReference type="SMART" id="SM00490">
    <property type="entry name" value="HELICc"/>
    <property type="match status" value="1"/>
</dbReference>
<evidence type="ECO:0000259" key="5">
    <source>
        <dbReference type="PROSITE" id="PS51194"/>
    </source>
</evidence>
<evidence type="ECO:0000313" key="6">
    <source>
        <dbReference type="EMBL" id="EFQ27577.1"/>
    </source>
</evidence>
<dbReference type="SMART" id="SM00487">
    <property type="entry name" value="DEXDc"/>
    <property type="match status" value="1"/>
</dbReference>
<gene>
    <name evidence="6" type="ORF">GLRG_02721</name>
</gene>
<dbReference type="InterPro" id="IPR027417">
    <property type="entry name" value="P-loop_NTPase"/>
</dbReference>
<dbReference type="eggNOG" id="KOG4150">
    <property type="taxonomic scope" value="Eukaryota"/>
</dbReference>
<dbReference type="SUPFAM" id="SSF52540">
    <property type="entry name" value="P-loop containing nucleoside triphosphate hydrolases"/>
    <property type="match status" value="1"/>
</dbReference>
<dbReference type="Proteomes" id="UP000008782">
    <property type="component" value="Unassembled WGS sequence"/>
</dbReference>
<evidence type="ECO:0000259" key="4">
    <source>
        <dbReference type="PROSITE" id="PS51192"/>
    </source>
</evidence>
<dbReference type="STRING" id="645133.E3Q9N9"/>
<dbReference type="CDD" id="cd17923">
    <property type="entry name" value="DEXHc_Hrq1-like"/>
    <property type="match status" value="1"/>
</dbReference>
<dbReference type="InterPro" id="IPR018973">
    <property type="entry name" value="MZB"/>
</dbReference>
<dbReference type="VEuPathDB" id="FungiDB:GLRG_02721"/>
<reference evidence="7" key="1">
    <citation type="journal article" date="2012" name="Nat. Genet.">
        <title>Lifestyle transitions in plant pathogenic Colletotrichum fungi deciphered by genome and transcriptome analyses.</title>
        <authorList>
            <person name="O'Connell R.J."/>
            <person name="Thon M.R."/>
            <person name="Hacquard S."/>
            <person name="Amyotte S.G."/>
            <person name="Kleemann J."/>
            <person name="Torres M.F."/>
            <person name="Damm U."/>
            <person name="Buiate E.A."/>
            <person name="Epstein L."/>
            <person name="Alkan N."/>
            <person name="Altmueller J."/>
            <person name="Alvarado-Balderrama L."/>
            <person name="Bauser C.A."/>
            <person name="Becker C."/>
            <person name="Birren B.W."/>
            <person name="Chen Z."/>
            <person name="Choi J."/>
            <person name="Crouch J.A."/>
            <person name="Duvick J.P."/>
            <person name="Farman M.A."/>
            <person name="Gan P."/>
            <person name="Heiman D."/>
            <person name="Henrissat B."/>
            <person name="Howard R.J."/>
            <person name="Kabbage M."/>
            <person name="Koch C."/>
            <person name="Kracher B."/>
            <person name="Kubo Y."/>
            <person name="Law A.D."/>
            <person name="Lebrun M.-H."/>
            <person name="Lee Y.-H."/>
            <person name="Miyara I."/>
            <person name="Moore N."/>
            <person name="Neumann U."/>
            <person name="Nordstroem K."/>
            <person name="Panaccione D.G."/>
            <person name="Panstruga R."/>
            <person name="Place M."/>
            <person name="Proctor R.H."/>
            <person name="Prusky D."/>
            <person name="Rech G."/>
            <person name="Reinhardt R."/>
            <person name="Rollins J.A."/>
            <person name="Rounsley S."/>
            <person name="Schardl C.L."/>
            <person name="Schwartz D.C."/>
            <person name="Shenoy N."/>
            <person name="Shirasu K."/>
            <person name="Sikhakolli U.R."/>
            <person name="Stueber K."/>
            <person name="Sukno S.A."/>
            <person name="Sweigard J.A."/>
            <person name="Takano Y."/>
            <person name="Takahara H."/>
            <person name="Trail F."/>
            <person name="van der Does H.C."/>
            <person name="Voll L.M."/>
            <person name="Will I."/>
            <person name="Young S."/>
            <person name="Zeng Q."/>
            <person name="Zhang J."/>
            <person name="Zhou S."/>
            <person name="Dickman M.B."/>
            <person name="Schulze-Lefert P."/>
            <person name="Ver Loren van Themaat E."/>
            <person name="Ma L.-J."/>
            <person name="Vaillancourt L.J."/>
        </authorList>
    </citation>
    <scope>NUCLEOTIDE SEQUENCE [LARGE SCALE GENOMIC DNA]</scope>
    <source>
        <strain evidence="7">M1.001 / M2 / FGSC 10212</strain>
    </source>
</reference>
<dbReference type="Pfam" id="PF00270">
    <property type="entry name" value="DEAD"/>
    <property type="match status" value="1"/>
</dbReference>
<protein>
    <submittedName>
        <fullName evidence="6">DEAD/DEAH box helicase</fullName>
    </submittedName>
</protein>
<evidence type="ECO:0000256" key="3">
    <source>
        <dbReference type="SAM" id="MobiDB-lite"/>
    </source>
</evidence>
<dbReference type="Gene3D" id="3.40.50.300">
    <property type="entry name" value="P-loop containing nucleotide triphosphate hydrolases"/>
    <property type="match status" value="2"/>
</dbReference>
<evidence type="ECO:0000256" key="2">
    <source>
        <dbReference type="ARBA" id="ARBA00022840"/>
    </source>
</evidence>
<dbReference type="GeneID" id="24408086"/>
<dbReference type="Pfam" id="PF00271">
    <property type="entry name" value="Helicase_C"/>
    <property type="match status" value="1"/>
</dbReference>
<dbReference type="GO" id="GO:0006289">
    <property type="term" value="P:nucleotide-excision repair"/>
    <property type="evidence" value="ECO:0007669"/>
    <property type="project" value="TreeGrafter"/>
</dbReference>
<dbReference type="GO" id="GO:0005524">
    <property type="term" value="F:ATP binding"/>
    <property type="evidence" value="ECO:0007669"/>
    <property type="project" value="UniProtKB-KW"/>
</dbReference>
<dbReference type="Pfam" id="PF09369">
    <property type="entry name" value="MZB"/>
    <property type="match status" value="1"/>
</dbReference>
<evidence type="ECO:0000256" key="1">
    <source>
        <dbReference type="ARBA" id="ARBA00022741"/>
    </source>
</evidence>
<dbReference type="CDD" id="cd18797">
    <property type="entry name" value="SF2_C_Hrq"/>
    <property type="match status" value="1"/>
</dbReference>
<feature type="compositionally biased region" description="Acidic residues" evidence="3">
    <location>
        <begin position="1"/>
        <end position="11"/>
    </location>
</feature>
<feature type="domain" description="Helicase C-terminal" evidence="5">
    <location>
        <begin position="614"/>
        <end position="767"/>
    </location>
</feature>
<keyword evidence="1" id="KW-0547">Nucleotide-binding</keyword>
<keyword evidence="2" id="KW-0067">ATP-binding</keyword>
<feature type="domain" description="Helicase ATP-binding" evidence="4">
    <location>
        <begin position="391"/>
        <end position="574"/>
    </location>
</feature>
<dbReference type="OrthoDB" id="18781at2759"/>
<name>E3Q9N9_COLGM</name>
<dbReference type="InterPro" id="IPR011545">
    <property type="entry name" value="DEAD/DEAH_box_helicase_dom"/>
</dbReference>
<dbReference type="PANTHER" id="PTHR47957">
    <property type="entry name" value="ATP-DEPENDENT HELICASE HRQ1"/>
    <property type="match status" value="1"/>
</dbReference>
<dbReference type="PANTHER" id="PTHR47957:SF3">
    <property type="entry name" value="ATP-DEPENDENT HELICASE HRQ1"/>
    <property type="match status" value="1"/>
</dbReference>
<dbReference type="InterPro" id="IPR001650">
    <property type="entry name" value="Helicase_C-like"/>
</dbReference>
<dbReference type="InterPro" id="IPR055227">
    <property type="entry name" value="HRQ1_WHD"/>
</dbReference>
<dbReference type="GO" id="GO:0036297">
    <property type="term" value="P:interstrand cross-link repair"/>
    <property type="evidence" value="ECO:0007669"/>
    <property type="project" value="TreeGrafter"/>
</dbReference>
<accession>E3Q9N9</accession>
<dbReference type="GO" id="GO:0003676">
    <property type="term" value="F:nucleic acid binding"/>
    <property type="evidence" value="ECO:0007669"/>
    <property type="project" value="InterPro"/>
</dbReference>
<dbReference type="GO" id="GO:0043138">
    <property type="term" value="F:3'-5' DNA helicase activity"/>
    <property type="evidence" value="ECO:0007669"/>
    <property type="project" value="TreeGrafter"/>
</dbReference>
<dbReference type="AlphaFoldDB" id="E3Q9N9"/>
<dbReference type="InterPro" id="IPR014001">
    <property type="entry name" value="Helicase_ATP-bd"/>
</dbReference>
<dbReference type="GO" id="GO:0005634">
    <property type="term" value="C:nucleus"/>
    <property type="evidence" value="ECO:0007669"/>
    <property type="project" value="TreeGrafter"/>
</dbReference>
<keyword evidence="6" id="KW-0378">Hydrolase</keyword>
<dbReference type="EMBL" id="GG697338">
    <property type="protein sequence ID" value="EFQ27577.1"/>
    <property type="molecule type" value="Genomic_DNA"/>
</dbReference>
<proteinExistence type="predicted"/>
<feature type="region of interest" description="Disordered" evidence="3">
    <location>
        <begin position="1"/>
        <end position="77"/>
    </location>
</feature>
<dbReference type="Pfam" id="PF22982">
    <property type="entry name" value="WHD_HRQ1"/>
    <property type="match status" value="1"/>
</dbReference>
<keyword evidence="7" id="KW-1185">Reference proteome</keyword>
<feature type="compositionally biased region" description="Polar residues" evidence="3">
    <location>
        <begin position="43"/>
        <end position="58"/>
    </location>
</feature>
<keyword evidence="6" id="KW-0347">Helicase</keyword>
<dbReference type="HOGENOM" id="CLU_000809_1_0_1"/>